<dbReference type="SUPFAM" id="SSF51395">
    <property type="entry name" value="FMN-linked oxidoreductases"/>
    <property type="match status" value="1"/>
</dbReference>
<name>A0A166Q7Y6_9AGAM</name>
<evidence type="ECO:0000259" key="1">
    <source>
        <dbReference type="Pfam" id="PF00724"/>
    </source>
</evidence>
<dbReference type="InterPro" id="IPR013785">
    <property type="entry name" value="Aldolase_TIM"/>
</dbReference>
<dbReference type="Gene3D" id="3.20.20.70">
    <property type="entry name" value="Aldolase class I"/>
    <property type="match status" value="1"/>
</dbReference>
<evidence type="ECO:0000313" key="3">
    <source>
        <dbReference type="Proteomes" id="UP000076532"/>
    </source>
</evidence>
<dbReference type="GO" id="GO:0010181">
    <property type="term" value="F:FMN binding"/>
    <property type="evidence" value="ECO:0007669"/>
    <property type="project" value="InterPro"/>
</dbReference>
<sequence>MKLFEPIQVGNSSLLHRVVLAPLTRNRGTSAHVPGPTMPEYYAQRASVPGTLLVTEATFIAPQAGGYPNVPGIWNEEQIEGWKKVTAAVHEKGSFIYLQLWALGRAANPTQLAKEGVSGGYVSSSSIPLKSQTEAGVPPPRTLDIAEVREYVQLYATAAENAIKAGFDGVEVHGANGYLIDQFTQDVSNKRTDAYGGSIENRARFALEIVDAIVKKIGAKKTGIRFSPWGYFQDMRMSDPIPTFSYLVSSLVSAHPELAFVHVVEPRISGASDRTDVGDHEQNDFIRDITRKAGGITKVISAGGYTRQQAIEAAEEKGDLVAFGRAYIANPDLPTRLKEDIPLTLGNRKTYYIPGDFTGIGYTDYPFADAASRL</sequence>
<dbReference type="CDD" id="cd02933">
    <property type="entry name" value="OYE_like_FMN"/>
    <property type="match status" value="1"/>
</dbReference>
<dbReference type="AlphaFoldDB" id="A0A166Q7Y6"/>
<dbReference type="Proteomes" id="UP000076532">
    <property type="component" value="Unassembled WGS sequence"/>
</dbReference>
<proteinExistence type="predicted"/>
<dbReference type="STRING" id="436010.A0A166Q7Y6"/>
<dbReference type="InterPro" id="IPR045247">
    <property type="entry name" value="Oye-like"/>
</dbReference>
<protein>
    <submittedName>
        <fullName evidence="2">NADH:flavin oxidoreductase/NADH oxidase</fullName>
    </submittedName>
</protein>
<feature type="domain" description="NADH:flavin oxidoreductase/NADH oxidase N-terminal" evidence="1">
    <location>
        <begin position="2"/>
        <end position="343"/>
    </location>
</feature>
<keyword evidence="3" id="KW-1185">Reference proteome</keyword>
<dbReference type="GO" id="GO:0003959">
    <property type="term" value="F:NADPH dehydrogenase activity"/>
    <property type="evidence" value="ECO:0007669"/>
    <property type="project" value="TreeGrafter"/>
</dbReference>
<dbReference type="OrthoDB" id="276546at2759"/>
<dbReference type="PANTHER" id="PTHR22893">
    <property type="entry name" value="NADH OXIDOREDUCTASE-RELATED"/>
    <property type="match status" value="1"/>
</dbReference>
<dbReference type="Pfam" id="PF00724">
    <property type="entry name" value="Oxidored_FMN"/>
    <property type="match status" value="1"/>
</dbReference>
<accession>A0A166Q7Y6</accession>
<reference evidence="2 3" key="1">
    <citation type="journal article" date="2016" name="Mol. Biol. Evol.">
        <title>Comparative Genomics of Early-Diverging Mushroom-Forming Fungi Provides Insights into the Origins of Lignocellulose Decay Capabilities.</title>
        <authorList>
            <person name="Nagy L.G."/>
            <person name="Riley R."/>
            <person name="Tritt A."/>
            <person name="Adam C."/>
            <person name="Daum C."/>
            <person name="Floudas D."/>
            <person name="Sun H."/>
            <person name="Yadav J.S."/>
            <person name="Pangilinan J."/>
            <person name="Larsson K.H."/>
            <person name="Matsuura K."/>
            <person name="Barry K."/>
            <person name="Labutti K."/>
            <person name="Kuo R."/>
            <person name="Ohm R.A."/>
            <person name="Bhattacharya S.S."/>
            <person name="Shirouzu T."/>
            <person name="Yoshinaga Y."/>
            <person name="Martin F.M."/>
            <person name="Grigoriev I.V."/>
            <person name="Hibbett D.S."/>
        </authorList>
    </citation>
    <scope>NUCLEOTIDE SEQUENCE [LARGE SCALE GENOMIC DNA]</scope>
    <source>
        <strain evidence="2 3">CBS 109695</strain>
    </source>
</reference>
<dbReference type="PANTHER" id="PTHR22893:SF91">
    <property type="entry name" value="NADPH DEHYDROGENASE 2-RELATED"/>
    <property type="match status" value="1"/>
</dbReference>
<organism evidence="2 3">
    <name type="scientific">Athelia psychrophila</name>
    <dbReference type="NCBI Taxonomy" id="1759441"/>
    <lineage>
        <taxon>Eukaryota</taxon>
        <taxon>Fungi</taxon>
        <taxon>Dikarya</taxon>
        <taxon>Basidiomycota</taxon>
        <taxon>Agaricomycotina</taxon>
        <taxon>Agaricomycetes</taxon>
        <taxon>Agaricomycetidae</taxon>
        <taxon>Atheliales</taxon>
        <taxon>Atheliaceae</taxon>
        <taxon>Athelia</taxon>
    </lineage>
</organism>
<dbReference type="FunFam" id="3.20.20.70:FF:000138">
    <property type="entry name" value="NADPH dehydrogenase 1"/>
    <property type="match status" value="1"/>
</dbReference>
<dbReference type="EMBL" id="KV417512">
    <property type="protein sequence ID" value="KZP26859.1"/>
    <property type="molecule type" value="Genomic_DNA"/>
</dbReference>
<evidence type="ECO:0000313" key="2">
    <source>
        <dbReference type="EMBL" id="KZP26859.1"/>
    </source>
</evidence>
<gene>
    <name evidence="2" type="ORF">FIBSPDRAFT_1040592</name>
</gene>
<dbReference type="InterPro" id="IPR001155">
    <property type="entry name" value="OxRdtase_FMN_N"/>
</dbReference>